<dbReference type="Gene3D" id="3.90.400.10">
    <property type="entry name" value="Oligo-1,6-glucosidase, Domain 2"/>
    <property type="match status" value="1"/>
</dbReference>
<dbReference type="Gene3D" id="3.20.20.80">
    <property type="entry name" value="Glycosidases"/>
    <property type="match status" value="1"/>
</dbReference>
<dbReference type="SUPFAM" id="SSF51445">
    <property type="entry name" value="(Trans)glycosidases"/>
    <property type="match status" value="1"/>
</dbReference>
<dbReference type="InterPro" id="IPR013780">
    <property type="entry name" value="Glyco_hydro_b"/>
</dbReference>
<dbReference type="Pfam" id="PF00128">
    <property type="entry name" value="Alpha-amylase"/>
    <property type="match status" value="1"/>
</dbReference>
<proteinExistence type="inferred from homology"/>
<dbReference type="EMBL" id="CP104778">
    <property type="protein sequence ID" value="WPC21616.1"/>
    <property type="molecule type" value="Genomic_DNA"/>
</dbReference>
<dbReference type="RefSeq" id="WP_057773944.1">
    <property type="nucleotide sequence ID" value="NZ_BBIM01000045.1"/>
</dbReference>
<keyword evidence="6" id="KW-1185">Reference proteome</keyword>
<organism evidence="5 6">
    <name type="scientific">Pediococcus inopinatus</name>
    <dbReference type="NCBI Taxonomy" id="114090"/>
    <lineage>
        <taxon>Bacteria</taxon>
        <taxon>Bacillati</taxon>
        <taxon>Bacillota</taxon>
        <taxon>Bacilli</taxon>
        <taxon>Lactobacillales</taxon>
        <taxon>Lactobacillaceae</taxon>
        <taxon>Pediococcus</taxon>
    </lineage>
</organism>
<keyword evidence="2" id="KW-0378">Hydrolase</keyword>
<reference evidence="6" key="1">
    <citation type="submission" date="2024-06" db="EMBL/GenBank/DDBJ databases">
        <authorList>
            <person name="Chang H.C."/>
            <person name="Mun S.Y."/>
        </authorList>
    </citation>
    <scope>NUCLEOTIDE SEQUENCE [LARGE SCALE GENOMIC DNA]</scope>
    <source>
        <strain evidence="6">KT1</strain>
    </source>
</reference>
<accession>A0ABZ0Q3V2</accession>
<dbReference type="Gene3D" id="2.60.40.1180">
    <property type="entry name" value="Golgi alpha-mannosidase II"/>
    <property type="match status" value="1"/>
</dbReference>
<gene>
    <name evidence="5" type="ORF">N6G96_10200</name>
</gene>
<comment type="similarity">
    <text evidence="1">Belongs to the glycosyl hydrolase 13 family.</text>
</comment>
<dbReference type="InterPro" id="IPR006047">
    <property type="entry name" value="GH13_cat_dom"/>
</dbReference>
<dbReference type="CDD" id="cd11333">
    <property type="entry name" value="AmyAc_SI_OligoGlu_DGase"/>
    <property type="match status" value="1"/>
</dbReference>
<protein>
    <submittedName>
        <fullName evidence="5">Alpha-glucosidase</fullName>
    </submittedName>
</protein>
<evidence type="ECO:0000313" key="5">
    <source>
        <dbReference type="EMBL" id="WPC21616.1"/>
    </source>
</evidence>
<dbReference type="SMART" id="SM00642">
    <property type="entry name" value="Aamy"/>
    <property type="match status" value="1"/>
</dbReference>
<dbReference type="Proteomes" id="UP001302696">
    <property type="component" value="Chromosome"/>
</dbReference>
<evidence type="ECO:0000256" key="3">
    <source>
        <dbReference type="ARBA" id="ARBA00023295"/>
    </source>
</evidence>
<dbReference type="NCBIfam" id="NF008183">
    <property type="entry name" value="PRK10933.1"/>
    <property type="match status" value="1"/>
</dbReference>
<dbReference type="InterPro" id="IPR045857">
    <property type="entry name" value="O16G_dom_2"/>
</dbReference>
<sequence length="567" mass="66075">MNEPINWWKKSVVYQVYPKSFNDSDGDGIGDLNGITEKLDYIKELGADIIWLNPIYDSPHVDNGYDIANYRKIDSSLGNMSDFDRLLHLAHKKGLKIMLDLVVNHTSDQHPWFKKSEESKENSYHDYYIWKDPVDGHEPNNWGSSFGGSTWEYVEAVDQYYLHLFAKQQPDLNWENSNVRKEVHDIMRFWLDKGIDGFRMDVINLISKKPGFPDGPIVQNKKFGDYYYGAANGPKVHEYLKEMNQDVLSKYDIVTVGETPHTNVEEAVKYVDNRRHELDMVFHFDHMHLDYGKYGKFSTKRFKLADLKAVLSKWQIEISNHHGWNSLYWSNHDQARAVSRFGDDGEHRVASAKMLGTLLHMMQGTPYVYEGEEIGMTNLHNTQIADYNDLETLDVYHRFRNDYHLSEEDTMKAIHMKSRDNARTPMQWDDSNNAGFSTSNSTWLKVNSNFKKINVKQSKSDSNSIFYYYQKLIKLRHEYQIVTTGSYQLLDKENSDIFSYARVGDNTTLLVICNFAKKKVDYLVPLELRHMQHELLISNGKKDDWNVAGNINLEPYAARVYLIKTAN</sequence>
<dbReference type="SUPFAM" id="SSF51011">
    <property type="entry name" value="Glycosyl hydrolase domain"/>
    <property type="match status" value="1"/>
</dbReference>
<keyword evidence="3" id="KW-0326">Glycosidase</keyword>
<feature type="domain" description="Glycosyl hydrolase family 13 catalytic" evidence="4">
    <location>
        <begin position="15"/>
        <end position="423"/>
    </location>
</feature>
<evidence type="ECO:0000259" key="4">
    <source>
        <dbReference type="SMART" id="SM00642"/>
    </source>
</evidence>
<name>A0ABZ0Q3V2_9LACO</name>
<evidence type="ECO:0000313" key="6">
    <source>
        <dbReference type="Proteomes" id="UP001302696"/>
    </source>
</evidence>
<evidence type="ECO:0000256" key="1">
    <source>
        <dbReference type="ARBA" id="ARBA00008061"/>
    </source>
</evidence>
<evidence type="ECO:0000256" key="2">
    <source>
        <dbReference type="ARBA" id="ARBA00022801"/>
    </source>
</evidence>
<dbReference type="PANTHER" id="PTHR10357:SF184">
    <property type="entry name" value="OLIGO-1,6-GLUCOSIDASE 1"/>
    <property type="match status" value="1"/>
</dbReference>
<dbReference type="InterPro" id="IPR017853">
    <property type="entry name" value="GH"/>
</dbReference>
<dbReference type="PANTHER" id="PTHR10357">
    <property type="entry name" value="ALPHA-AMYLASE FAMILY MEMBER"/>
    <property type="match status" value="1"/>
</dbReference>